<evidence type="ECO:0000313" key="5">
    <source>
        <dbReference type="EMBL" id="PWZ69432.1"/>
    </source>
</evidence>
<dbReference type="EMBL" id="QEIT01000435">
    <property type="protein sequence ID" value="PWZ69432.1"/>
    <property type="molecule type" value="Genomic_DNA"/>
</dbReference>
<name>A0A317YPA6_STAPS</name>
<dbReference type="InterPro" id="IPR017969">
    <property type="entry name" value="Heavy-metal-associated_CS"/>
</dbReference>
<comment type="caution">
    <text evidence="5">The sequence shown here is derived from an EMBL/GenBank/DDBJ whole genome shotgun (WGS) entry which is preliminary data.</text>
</comment>
<dbReference type="PROSITE" id="PS01047">
    <property type="entry name" value="HMA_1"/>
    <property type="match status" value="1"/>
</dbReference>
<evidence type="ECO:0000256" key="2">
    <source>
        <dbReference type="ARBA" id="ARBA00022723"/>
    </source>
</evidence>
<dbReference type="Proteomes" id="UP000246800">
    <property type="component" value="Unassembled WGS sequence"/>
</dbReference>
<sequence>MANTKKTTLDITGMTCAACSNRIEKKLNNLDDVNAQVNLTTEKATVEYNPDQHDVQEFINTIQHLGYGVAVE</sequence>
<dbReference type="RefSeq" id="WP_146699717.1">
    <property type="nucleotide sequence ID" value="NZ_QEIT01000435.1"/>
</dbReference>
<evidence type="ECO:0000259" key="4">
    <source>
        <dbReference type="PROSITE" id="PS50846"/>
    </source>
</evidence>
<feature type="domain" description="HMA" evidence="4">
    <location>
        <begin position="5"/>
        <end position="70"/>
    </location>
</feature>
<organism evidence="5 6">
    <name type="scientific">Staphylococcus pseudintermedius</name>
    <dbReference type="NCBI Taxonomy" id="283734"/>
    <lineage>
        <taxon>Bacteria</taxon>
        <taxon>Bacillati</taxon>
        <taxon>Bacillota</taxon>
        <taxon>Bacilli</taxon>
        <taxon>Bacillales</taxon>
        <taxon>Staphylococcaceae</taxon>
        <taxon>Staphylococcus</taxon>
        <taxon>Staphylococcus intermedius group</taxon>
    </lineage>
</organism>
<dbReference type="AlphaFoldDB" id="A0A317YPA6"/>
<dbReference type="PANTHER" id="PTHR46594">
    <property type="entry name" value="P-TYPE CATION-TRANSPORTING ATPASE"/>
    <property type="match status" value="1"/>
</dbReference>
<dbReference type="InterPro" id="IPR036163">
    <property type="entry name" value="HMA_dom_sf"/>
</dbReference>
<reference evidence="5 6" key="1">
    <citation type="journal article" date="2018" name="Vet. Microbiol.">
        <title>Clonal diversity and geographic distribution of methicillin-resistant Staphylococcus pseudintermedius from Australian animals: Discovery of novel sequence types.</title>
        <authorList>
            <person name="Worthing K.A."/>
            <person name="Abraham S."/>
            <person name="Coombs G.W."/>
            <person name="Pang S."/>
            <person name="Saputra S."/>
            <person name="Jordan D."/>
            <person name="Trott D.J."/>
            <person name="Norris J.M."/>
        </authorList>
    </citation>
    <scope>NUCLEOTIDE SEQUENCE [LARGE SCALE GENOMIC DNA]</scope>
    <source>
        <strain evidence="5 6">ST525 1</strain>
    </source>
</reference>
<protein>
    <recommendedName>
        <fullName evidence="1">Copper chaperone CopZ</fullName>
    </recommendedName>
</protein>
<dbReference type="CDD" id="cd00371">
    <property type="entry name" value="HMA"/>
    <property type="match status" value="1"/>
</dbReference>
<keyword evidence="3" id="KW-0186">Copper</keyword>
<dbReference type="PANTHER" id="PTHR46594:SF4">
    <property type="entry name" value="P-TYPE CATION-TRANSPORTING ATPASE"/>
    <property type="match status" value="1"/>
</dbReference>
<dbReference type="FunFam" id="3.30.70.100:FF:000005">
    <property type="entry name" value="Copper-exporting P-type ATPase A"/>
    <property type="match status" value="1"/>
</dbReference>
<dbReference type="SUPFAM" id="SSF55008">
    <property type="entry name" value="HMA, heavy metal-associated domain"/>
    <property type="match status" value="1"/>
</dbReference>
<accession>A0A317YPA6</accession>
<feature type="non-terminal residue" evidence="5">
    <location>
        <position position="72"/>
    </location>
</feature>
<evidence type="ECO:0000256" key="1">
    <source>
        <dbReference type="ARBA" id="ARBA00015313"/>
    </source>
</evidence>
<evidence type="ECO:0000256" key="3">
    <source>
        <dbReference type="ARBA" id="ARBA00023008"/>
    </source>
</evidence>
<gene>
    <name evidence="5" type="ORF">DD902_14390</name>
</gene>
<dbReference type="PROSITE" id="PS50846">
    <property type="entry name" value="HMA_2"/>
    <property type="match status" value="1"/>
</dbReference>
<dbReference type="Gene3D" id="3.30.70.100">
    <property type="match status" value="1"/>
</dbReference>
<keyword evidence="2" id="KW-0479">Metal-binding</keyword>
<proteinExistence type="predicted"/>
<dbReference type="InterPro" id="IPR006121">
    <property type="entry name" value="HMA_dom"/>
</dbReference>
<dbReference type="GO" id="GO:0046872">
    <property type="term" value="F:metal ion binding"/>
    <property type="evidence" value="ECO:0007669"/>
    <property type="project" value="UniProtKB-KW"/>
</dbReference>
<evidence type="ECO:0000313" key="6">
    <source>
        <dbReference type="Proteomes" id="UP000246800"/>
    </source>
</evidence>
<dbReference type="Pfam" id="PF00403">
    <property type="entry name" value="HMA"/>
    <property type="match status" value="1"/>
</dbReference>